<dbReference type="KEGG" id="cms:CMS0964"/>
<dbReference type="RefSeq" id="WP_012298373.1">
    <property type="nucleotide sequence ID" value="NC_010407.1"/>
</dbReference>
<gene>
    <name evidence="1" type="ordered locus">CMS0964</name>
</gene>
<dbReference type="OrthoDB" id="5061092at2"/>
<name>B0RFU1_CLASE</name>
<reference evidence="1 2" key="1">
    <citation type="journal article" date="2008" name="J. Bacteriol.">
        <title>Genome of the actinomycete plant pathogen Clavibacter michiganensis subsp. sepedonicus suggests recent niche adaptation.</title>
        <authorList>
            <person name="Bentley S.D."/>
            <person name="Corton C."/>
            <person name="Brown S.E."/>
            <person name="Barron A."/>
            <person name="Clark L."/>
            <person name="Doggett J."/>
            <person name="Harris B."/>
            <person name="Ormond D."/>
            <person name="Quail M.A."/>
            <person name="May G."/>
            <person name="Francis D."/>
            <person name="Knudson D."/>
            <person name="Parkhill J."/>
            <person name="Ishimaru C.A."/>
        </authorList>
    </citation>
    <scope>NUCLEOTIDE SEQUENCE [LARGE SCALE GENOMIC DNA]</scope>
    <source>
        <strain evidence="2">ATCC 33113 / DSM 20744 / JCM 9667 / LMG 2889 / ICMP 2535 / C-1</strain>
    </source>
</reference>
<keyword evidence="2" id="KW-1185">Reference proteome</keyword>
<evidence type="ECO:0000313" key="2">
    <source>
        <dbReference type="Proteomes" id="UP000001318"/>
    </source>
</evidence>
<dbReference type="Proteomes" id="UP000001318">
    <property type="component" value="Chromosome"/>
</dbReference>
<dbReference type="HOGENOM" id="CLU_1755611_0_0_11"/>
<sequence>MAVALTAVVVSAVTAPAGREVAVVRFDPDQPLPVYMRDYFGGAETGSARFHGLTLVRLENDRSAYPHVRGECLSVQPSRAALESTMGGGCAAGAIGASAQFLVNFGAPEELRDVYPVGTALLFDLRGDAVHVRVDESSRVPSPTRPPR</sequence>
<proteinExistence type="predicted"/>
<protein>
    <submittedName>
        <fullName evidence="1">Exported protein</fullName>
    </submittedName>
</protein>
<dbReference type="EMBL" id="AM849034">
    <property type="protein sequence ID" value="CAQ01078.1"/>
    <property type="molecule type" value="Genomic_DNA"/>
</dbReference>
<evidence type="ECO:0000313" key="1">
    <source>
        <dbReference type="EMBL" id="CAQ01078.1"/>
    </source>
</evidence>
<dbReference type="AlphaFoldDB" id="B0RFU1"/>
<accession>B0RFU1</accession>
<organism evidence="1 2">
    <name type="scientific">Clavibacter sepedonicus</name>
    <name type="common">Clavibacter michiganensis subsp. sepedonicus</name>
    <dbReference type="NCBI Taxonomy" id="31964"/>
    <lineage>
        <taxon>Bacteria</taxon>
        <taxon>Bacillati</taxon>
        <taxon>Actinomycetota</taxon>
        <taxon>Actinomycetes</taxon>
        <taxon>Micrococcales</taxon>
        <taxon>Microbacteriaceae</taxon>
        <taxon>Clavibacter</taxon>
    </lineage>
</organism>
<dbReference type="GeneID" id="29472198"/>